<evidence type="ECO:0000256" key="1">
    <source>
        <dbReference type="ARBA" id="ARBA00009986"/>
    </source>
</evidence>
<dbReference type="PANTHER" id="PTHR43353:SF5">
    <property type="entry name" value="SUCCINATE-SEMIALDEHYDE DEHYDROGENASE, MITOCHONDRIAL"/>
    <property type="match status" value="1"/>
</dbReference>
<dbReference type="Pfam" id="PF00171">
    <property type="entry name" value="Aldedh"/>
    <property type="match status" value="1"/>
</dbReference>
<keyword evidence="2" id="KW-0560">Oxidoreductase</keyword>
<sequence>MYRDLELYIDGTWRGASNGATRAVTDPATEDTLGSIAEATEADIDAALTAARAGFSVWRRVGTWERAKLIRKASDLIRERADEIATLMSVETGKPLAEAKGEVNAAADQFEWYSEETKRIYGQIIESRTADSRMAVIHQPVGVVAAFSAWNFPALLPARKIAAALAAGCSIIIKPAGEAPASCAALVRACHDAGVPSGVVNFLTGQSDMIARRLIASPIVRKVSLTGSVPVGKQILHLAADGVKKVSMELGGHAPVVVFDDVDAEKAAEVCANTKFRNCGQVCISPTRFYVHESKYEAFARRFAEVAKSLKVGRGMEEGVQMGPLANRRGLETIQELVADARQRGAEVLAGGNVPAEANRGFFFEPTVLGHVPDDARIMREEPFGPVAPLTTFTSYDEVMERANALPFGLAGYVFSNDLRTATRAYEDLEVGMVGVNEMLLATAEAPFGGVKESGMGREGGSFGIGDYLETKYVKIKLEERAR</sequence>
<comment type="similarity">
    <text evidence="1">Belongs to the aldehyde dehydrogenase family.</text>
</comment>
<dbReference type="InterPro" id="IPR015590">
    <property type="entry name" value="Aldehyde_DH_dom"/>
</dbReference>
<dbReference type="GO" id="GO:0009450">
    <property type="term" value="P:gamma-aminobutyric acid catabolic process"/>
    <property type="evidence" value="ECO:0007669"/>
    <property type="project" value="TreeGrafter"/>
</dbReference>
<protein>
    <recommendedName>
        <fullName evidence="3">Aldehyde dehydrogenase domain-containing protein</fullName>
    </recommendedName>
</protein>
<gene>
    <name evidence="4" type="ORF">LCGC14_0402970</name>
</gene>
<evidence type="ECO:0000256" key="2">
    <source>
        <dbReference type="ARBA" id="ARBA00023002"/>
    </source>
</evidence>
<dbReference type="InterPro" id="IPR016163">
    <property type="entry name" value="Ald_DH_C"/>
</dbReference>
<reference evidence="4" key="1">
    <citation type="journal article" date="2015" name="Nature">
        <title>Complex archaea that bridge the gap between prokaryotes and eukaryotes.</title>
        <authorList>
            <person name="Spang A."/>
            <person name="Saw J.H."/>
            <person name="Jorgensen S.L."/>
            <person name="Zaremba-Niedzwiedzka K."/>
            <person name="Martijn J."/>
            <person name="Lind A.E."/>
            <person name="van Eijk R."/>
            <person name="Schleper C."/>
            <person name="Guy L."/>
            <person name="Ettema T.J."/>
        </authorList>
    </citation>
    <scope>NUCLEOTIDE SEQUENCE</scope>
</reference>
<dbReference type="FunFam" id="3.40.605.10:FF:000007">
    <property type="entry name" value="NAD/NADP-dependent betaine aldehyde dehydrogenase"/>
    <property type="match status" value="1"/>
</dbReference>
<accession>A0A0F9T1T8</accession>
<dbReference type="InterPro" id="IPR016162">
    <property type="entry name" value="Ald_DH_N"/>
</dbReference>
<dbReference type="InterPro" id="IPR050740">
    <property type="entry name" value="Aldehyde_DH_Superfamily"/>
</dbReference>
<dbReference type="InterPro" id="IPR016161">
    <property type="entry name" value="Ald_DH/histidinol_DH"/>
</dbReference>
<dbReference type="EMBL" id="LAZR01000348">
    <property type="protein sequence ID" value="KKN73219.1"/>
    <property type="molecule type" value="Genomic_DNA"/>
</dbReference>
<dbReference type="Gene3D" id="3.40.309.10">
    <property type="entry name" value="Aldehyde Dehydrogenase, Chain A, domain 2"/>
    <property type="match status" value="1"/>
</dbReference>
<dbReference type="GO" id="GO:0004777">
    <property type="term" value="F:succinate-semialdehyde dehydrogenase (NAD+) activity"/>
    <property type="evidence" value="ECO:0007669"/>
    <property type="project" value="TreeGrafter"/>
</dbReference>
<dbReference type="SUPFAM" id="SSF53720">
    <property type="entry name" value="ALDH-like"/>
    <property type="match status" value="1"/>
</dbReference>
<dbReference type="PANTHER" id="PTHR43353">
    <property type="entry name" value="SUCCINATE-SEMIALDEHYDE DEHYDROGENASE, MITOCHONDRIAL"/>
    <property type="match status" value="1"/>
</dbReference>
<evidence type="ECO:0000313" key="4">
    <source>
        <dbReference type="EMBL" id="KKN73219.1"/>
    </source>
</evidence>
<comment type="caution">
    <text evidence="4">The sequence shown here is derived from an EMBL/GenBank/DDBJ whole genome shotgun (WGS) entry which is preliminary data.</text>
</comment>
<name>A0A0F9T1T8_9ZZZZ</name>
<evidence type="ECO:0000259" key="3">
    <source>
        <dbReference type="Pfam" id="PF00171"/>
    </source>
</evidence>
<dbReference type="CDD" id="cd07103">
    <property type="entry name" value="ALDH_F5_SSADH_GabD"/>
    <property type="match status" value="1"/>
</dbReference>
<dbReference type="Gene3D" id="3.40.605.10">
    <property type="entry name" value="Aldehyde Dehydrogenase, Chain A, domain 1"/>
    <property type="match status" value="1"/>
</dbReference>
<feature type="domain" description="Aldehyde dehydrogenase" evidence="3">
    <location>
        <begin position="16"/>
        <end position="474"/>
    </location>
</feature>
<dbReference type="FunFam" id="3.40.309.10:FF:000009">
    <property type="entry name" value="Aldehyde dehydrogenase A"/>
    <property type="match status" value="1"/>
</dbReference>
<proteinExistence type="inferred from homology"/>
<dbReference type="AlphaFoldDB" id="A0A0F9T1T8"/>
<organism evidence="4">
    <name type="scientific">marine sediment metagenome</name>
    <dbReference type="NCBI Taxonomy" id="412755"/>
    <lineage>
        <taxon>unclassified sequences</taxon>
        <taxon>metagenomes</taxon>
        <taxon>ecological metagenomes</taxon>
    </lineage>
</organism>